<dbReference type="EMBL" id="AP022870">
    <property type="protein sequence ID" value="BCB78642.1"/>
    <property type="molecule type" value="Genomic_DNA"/>
</dbReference>
<dbReference type="KEGG" id="pfla:Pflav_050520"/>
<reference evidence="2 3" key="1">
    <citation type="submission" date="2020-03" db="EMBL/GenBank/DDBJ databases">
        <title>Whole genome shotgun sequence of Phytohabitans flavus NBRC 107702.</title>
        <authorList>
            <person name="Komaki H."/>
            <person name="Tamura T."/>
        </authorList>
    </citation>
    <scope>NUCLEOTIDE SEQUENCE [LARGE SCALE GENOMIC DNA]</scope>
    <source>
        <strain evidence="2 3">NBRC 107702</strain>
    </source>
</reference>
<gene>
    <name evidence="2" type="ORF">Pflav_050520</name>
</gene>
<protein>
    <submittedName>
        <fullName evidence="2">Uncharacterized protein</fullName>
    </submittedName>
</protein>
<reference evidence="2 3" key="2">
    <citation type="submission" date="2020-03" db="EMBL/GenBank/DDBJ databases">
        <authorList>
            <person name="Ichikawa N."/>
            <person name="Kimura A."/>
            <person name="Kitahashi Y."/>
            <person name="Uohara A."/>
        </authorList>
    </citation>
    <scope>NUCLEOTIDE SEQUENCE [LARGE SCALE GENOMIC DNA]</scope>
    <source>
        <strain evidence="2 3">NBRC 107702</strain>
    </source>
</reference>
<keyword evidence="1" id="KW-0472">Membrane</keyword>
<evidence type="ECO:0000313" key="2">
    <source>
        <dbReference type="EMBL" id="BCB78642.1"/>
    </source>
</evidence>
<dbReference type="RefSeq" id="WP_173038317.1">
    <property type="nucleotide sequence ID" value="NZ_AP022870.1"/>
</dbReference>
<keyword evidence="1" id="KW-0812">Transmembrane</keyword>
<accession>A0A6F8XXQ5</accession>
<keyword evidence="3" id="KW-1185">Reference proteome</keyword>
<organism evidence="2 3">
    <name type="scientific">Phytohabitans flavus</name>
    <dbReference type="NCBI Taxonomy" id="1076124"/>
    <lineage>
        <taxon>Bacteria</taxon>
        <taxon>Bacillati</taxon>
        <taxon>Actinomycetota</taxon>
        <taxon>Actinomycetes</taxon>
        <taxon>Micromonosporales</taxon>
        <taxon>Micromonosporaceae</taxon>
    </lineage>
</organism>
<feature type="transmembrane region" description="Helical" evidence="1">
    <location>
        <begin position="24"/>
        <end position="44"/>
    </location>
</feature>
<keyword evidence="1" id="KW-1133">Transmembrane helix</keyword>
<evidence type="ECO:0000313" key="3">
    <source>
        <dbReference type="Proteomes" id="UP000502508"/>
    </source>
</evidence>
<sequence length="197" mass="21331">MTADLTTATDPLAPPPRRRNRARWIAVAVVVVAAAVLAVLLRVAGSGGPSRPPTLENQLSDRIVAIMEQATPTDHHQHGHGSIGEVKGQVLCAAKTLGFEPAGAKTVAEVRIVYGYHLCAVVEPGRAWDFAQKLSGPMSVQLTEPPVVKVAEGGEGFQDRVREIIPPPYQEAALQELLDEDQMRDLRERFDKAFSKV</sequence>
<evidence type="ECO:0000256" key="1">
    <source>
        <dbReference type="SAM" id="Phobius"/>
    </source>
</evidence>
<proteinExistence type="predicted"/>
<dbReference type="Proteomes" id="UP000502508">
    <property type="component" value="Chromosome"/>
</dbReference>
<name>A0A6F8XXQ5_9ACTN</name>
<dbReference type="AlphaFoldDB" id="A0A6F8XXQ5"/>